<dbReference type="PANTHER" id="PTHR30023:SF0">
    <property type="entry name" value="PENICILLIN-SENSITIVE CARBOXYPEPTIDASE A"/>
    <property type="match status" value="1"/>
</dbReference>
<dbReference type="Gene3D" id="3.40.710.10">
    <property type="entry name" value="DD-peptidase/beta-lactamase superfamily"/>
    <property type="match status" value="1"/>
</dbReference>
<name>A0A139SY38_9GAMM</name>
<protein>
    <submittedName>
        <fullName evidence="4">D-alanyl-D-alanine carboxypeptidase</fullName>
    </submittedName>
</protein>
<dbReference type="GO" id="GO:0006508">
    <property type="term" value="P:proteolysis"/>
    <property type="evidence" value="ECO:0007669"/>
    <property type="project" value="InterPro"/>
</dbReference>
<dbReference type="Gene3D" id="3.50.80.20">
    <property type="entry name" value="D-Ala-D-Ala carboxypeptidase C, peptidase S13"/>
    <property type="match status" value="1"/>
</dbReference>
<dbReference type="AlphaFoldDB" id="A0A139SY38"/>
<dbReference type="PANTHER" id="PTHR30023">
    <property type="entry name" value="D-ALANYL-D-ALANINE CARBOXYPEPTIDASE"/>
    <property type="match status" value="1"/>
</dbReference>
<dbReference type="PRINTS" id="PR00922">
    <property type="entry name" value="DADACBPTASE3"/>
</dbReference>
<organism evidence="4 5">
    <name type="scientific">Ventosimonas gracilis</name>
    <dbReference type="NCBI Taxonomy" id="1680762"/>
    <lineage>
        <taxon>Bacteria</taxon>
        <taxon>Pseudomonadati</taxon>
        <taxon>Pseudomonadota</taxon>
        <taxon>Gammaproteobacteria</taxon>
        <taxon>Pseudomonadales</taxon>
        <taxon>Ventosimonadaceae</taxon>
        <taxon>Ventosimonas</taxon>
    </lineage>
</organism>
<dbReference type="InterPro" id="IPR000667">
    <property type="entry name" value="Peptidase_S13"/>
</dbReference>
<keyword evidence="4" id="KW-0121">Carboxypeptidase</keyword>
<proteinExistence type="inferred from homology"/>
<comment type="caution">
    <text evidence="4">The sequence shown here is derived from an EMBL/GenBank/DDBJ whole genome shotgun (WGS) entry which is preliminary data.</text>
</comment>
<dbReference type="InterPro" id="IPR012338">
    <property type="entry name" value="Beta-lactam/transpept-like"/>
</dbReference>
<keyword evidence="3" id="KW-0732">Signal</keyword>
<dbReference type="RefSeq" id="WP_068386373.1">
    <property type="nucleotide sequence ID" value="NZ_LSZO01000003.1"/>
</dbReference>
<feature type="chain" id="PRO_5007299481" evidence="3">
    <location>
        <begin position="27"/>
        <end position="481"/>
    </location>
</feature>
<evidence type="ECO:0000256" key="3">
    <source>
        <dbReference type="SAM" id="SignalP"/>
    </source>
</evidence>
<gene>
    <name evidence="4" type="ORF">AXE65_08140</name>
</gene>
<accession>A0A139SY38</accession>
<keyword evidence="5" id="KW-1185">Reference proteome</keyword>
<comment type="similarity">
    <text evidence="1">Belongs to the peptidase S13 family.</text>
</comment>
<dbReference type="GO" id="GO:0000270">
    <property type="term" value="P:peptidoglycan metabolic process"/>
    <property type="evidence" value="ECO:0007669"/>
    <property type="project" value="TreeGrafter"/>
</dbReference>
<evidence type="ECO:0000256" key="2">
    <source>
        <dbReference type="ARBA" id="ARBA00022801"/>
    </source>
</evidence>
<dbReference type="Pfam" id="PF02113">
    <property type="entry name" value="Peptidase_S13"/>
    <property type="match status" value="1"/>
</dbReference>
<dbReference type="OrthoDB" id="9802627at2"/>
<dbReference type="GO" id="GO:0004185">
    <property type="term" value="F:serine-type carboxypeptidase activity"/>
    <property type="evidence" value="ECO:0007669"/>
    <property type="project" value="InterPro"/>
</dbReference>
<keyword evidence="2" id="KW-0378">Hydrolase</keyword>
<dbReference type="EMBL" id="LSZO01000003">
    <property type="protein sequence ID" value="KXU39513.1"/>
    <property type="molecule type" value="Genomic_DNA"/>
</dbReference>
<keyword evidence="4" id="KW-0645">Protease</keyword>
<dbReference type="NCBIfam" id="TIGR00666">
    <property type="entry name" value="PBP4"/>
    <property type="match status" value="1"/>
</dbReference>
<evidence type="ECO:0000256" key="1">
    <source>
        <dbReference type="ARBA" id="ARBA00006096"/>
    </source>
</evidence>
<dbReference type="Proteomes" id="UP000072660">
    <property type="component" value="Unassembled WGS sequence"/>
</dbReference>
<evidence type="ECO:0000313" key="5">
    <source>
        <dbReference type="Proteomes" id="UP000072660"/>
    </source>
</evidence>
<sequence length="481" mass="53214">MPDKLRRLLLACSFFLLPLLALPTLAANSPLPASLKQALAKAKIAEQSLALAIVPLEGGGKARFFNADKRMNPASTMKLVTTYAGLELLGPDYQWRTEFYTDGRLKDGVLSGNLYLKGGGDPKLNLQRLWLLLRDLRTAGVKQVKGDLRLERTYFRHSTLPEFDDDGGDPLRPFLVEPDALLINFKAVRLVVRAEAGKIYLHMDPPLASVPMVNQVKLLPAKKNCPAPLISFHLREQEGTTSLLVKGQLAEGCRTEFYLSLLDHPNYAFDAVRALWQEMGGTIEGKNGSGLLPEPHKRRLLSRSFSPDLTEIIRDINKYSNNTMARQLFLSIGAQLHGNEETHDQAANRAIRTWLTKKNIKTNHLLMENGSGLSRNERISAAELAAILQAAWKSPYAAEFISSLPLVAIDGTMRKRLRGTALAGQAHIKTGALNNSRAIAGFCRDKNGKSWAVVAILNGPKLWNASTVLDQVLLDVYQQRI</sequence>
<evidence type="ECO:0000313" key="4">
    <source>
        <dbReference type="EMBL" id="KXU39513.1"/>
    </source>
</evidence>
<dbReference type="SUPFAM" id="SSF56601">
    <property type="entry name" value="beta-lactamase/transpeptidase-like"/>
    <property type="match status" value="1"/>
</dbReference>
<reference evidence="4 5" key="1">
    <citation type="submission" date="2016-02" db="EMBL/GenBank/DDBJ databases">
        <authorList>
            <person name="Wen L."/>
            <person name="He K."/>
            <person name="Yang H."/>
        </authorList>
    </citation>
    <scope>NUCLEOTIDE SEQUENCE [LARGE SCALE GENOMIC DNA]</scope>
    <source>
        <strain evidence="4 5">CV58</strain>
    </source>
</reference>
<feature type="signal peptide" evidence="3">
    <location>
        <begin position="1"/>
        <end position="26"/>
    </location>
</feature>